<dbReference type="Gene3D" id="1.10.1200.270">
    <property type="entry name" value="Methyltransferase, alpha-helical capping domain"/>
    <property type="match status" value="1"/>
</dbReference>
<gene>
    <name evidence="7" type="ORF">GH714_032662</name>
</gene>
<evidence type="ECO:0000313" key="8">
    <source>
        <dbReference type="Proteomes" id="UP000467840"/>
    </source>
</evidence>
<evidence type="ECO:0000256" key="2">
    <source>
        <dbReference type="ARBA" id="ARBA00022603"/>
    </source>
</evidence>
<keyword evidence="6" id="KW-0325">Glycoprotein</keyword>
<keyword evidence="8" id="KW-1185">Reference proteome</keyword>
<dbReference type="Proteomes" id="UP000467840">
    <property type="component" value="Chromosome 7"/>
</dbReference>
<dbReference type="Gene3D" id="3.40.50.150">
    <property type="entry name" value="Vaccinia Virus protein VP39"/>
    <property type="match status" value="1"/>
</dbReference>
<dbReference type="InterPro" id="IPR004911">
    <property type="entry name" value="Interferon-induced_GILT"/>
</dbReference>
<comment type="caution">
    <text evidence="7">The sequence shown here is derived from an EMBL/GenBank/DDBJ whole genome shotgun (WGS) entry which is preliminary data.</text>
</comment>
<evidence type="ECO:0000256" key="4">
    <source>
        <dbReference type="ARBA" id="ARBA00022723"/>
    </source>
</evidence>
<evidence type="ECO:0000256" key="6">
    <source>
        <dbReference type="ARBA" id="ARBA00023180"/>
    </source>
</evidence>
<reference evidence="7 8" key="1">
    <citation type="journal article" date="2020" name="Mol. Plant">
        <title>The Chromosome-Based Rubber Tree Genome Provides New Insights into Spurge Genome Evolution and Rubber Biosynthesis.</title>
        <authorList>
            <person name="Liu J."/>
            <person name="Shi C."/>
            <person name="Shi C.C."/>
            <person name="Li W."/>
            <person name="Zhang Q.J."/>
            <person name="Zhang Y."/>
            <person name="Li K."/>
            <person name="Lu H.F."/>
            <person name="Shi C."/>
            <person name="Zhu S.T."/>
            <person name="Xiao Z.Y."/>
            <person name="Nan H."/>
            <person name="Yue Y."/>
            <person name="Zhu X.G."/>
            <person name="Wu Y."/>
            <person name="Hong X.N."/>
            <person name="Fan G.Y."/>
            <person name="Tong Y."/>
            <person name="Zhang D."/>
            <person name="Mao C.L."/>
            <person name="Liu Y.L."/>
            <person name="Hao S.J."/>
            <person name="Liu W.Q."/>
            <person name="Lv M.Q."/>
            <person name="Zhang H.B."/>
            <person name="Liu Y."/>
            <person name="Hu-Tang G.R."/>
            <person name="Wang J.P."/>
            <person name="Wang J.H."/>
            <person name="Sun Y.H."/>
            <person name="Ni S.B."/>
            <person name="Chen W.B."/>
            <person name="Zhang X.C."/>
            <person name="Jiao Y.N."/>
            <person name="Eichler E.E."/>
            <person name="Li G.H."/>
            <person name="Liu X."/>
            <person name="Gao L.Z."/>
        </authorList>
    </citation>
    <scope>NUCLEOTIDE SEQUENCE [LARGE SCALE GENOMIC DNA]</scope>
    <source>
        <strain evidence="8">cv. GT1</strain>
        <tissue evidence="7">Leaf</tissue>
    </source>
</reference>
<evidence type="ECO:0000256" key="5">
    <source>
        <dbReference type="ARBA" id="ARBA00022842"/>
    </source>
</evidence>
<keyword evidence="5" id="KW-0460">Magnesium</keyword>
<dbReference type="GO" id="GO:0032259">
    <property type="term" value="P:methylation"/>
    <property type="evidence" value="ECO:0007669"/>
    <property type="project" value="UniProtKB-KW"/>
</dbReference>
<comment type="similarity">
    <text evidence="1">Belongs to the GILT family.</text>
</comment>
<dbReference type="InterPro" id="IPR042086">
    <property type="entry name" value="MeTrfase_capping"/>
</dbReference>
<dbReference type="GO" id="GO:0008168">
    <property type="term" value="F:methyltransferase activity"/>
    <property type="evidence" value="ECO:0007669"/>
    <property type="project" value="UniProtKB-KW"/>
</dbReference>
<dbReference type="SUPFAM" id="SSF53335">
    <property type="entry name" value="S-adenosyl-L-methionine-dependent methyltransferases"/>
    <property type="match status" value="1"/>
</dbReference>
<dbReference type="Pfam" id="PF03227">
    <property type="entry name" value="GILT"/>
    <property type="match status" value="1"/>
</dbReference>
<dbReference type="AlphaFoldDB" id="A0A6A6L1V1"/>
<organism evidence="7 8">
    <name type="scientific">Hevea brasiliensis</name>
    <name type="common">Para rubber tree</name>
    <name type="synonym">Siphonia brasiliensis</name>
    <dbReference type="NCBI Taxonomy" id="3981"/>
    <lineage>
        <taxon>Eukaryota</taxon>
        <taxon>Viridiplantae</taxon>
        <taxon>Streptophyta</taxon>
        <taxon>Embryophyta</taxon>
        <taxon>Tracheophyta</taxon>
        <taxon>Spermatophyta</taxon>
        <taxon>Magnoliopsida</taxon>
        <taxon>eudicotyledons</taxon>
        <taxon>Gunneridae</taxon>
        <taxon>Pentapetalae</taxon>
        <taxon>rosids</taxon>
        <taxon>fabids</taxon>
        <taxon>Malpighiales</taxon>
        <taxon>Euphorbiaceae</taxon>
        <taxon>Crotonoideae</taxon>
        <taxon>Micrandreae</taxon>
        <taxon>Hevea</taxon>
    </lineage>
</organism>
<dbReference type="PANTHER" id="PTHR31009">
    <property type="entry name" value="S-ADENOSYL-L-METHIONINE:CARBOXYL METHYLTRANSFERASE FAMILY PROTEIN"/>
    <property type="match status" value="1"/>
</dbReference>
<protein>
    <submittedName>
        <fullName evidence="7">Uncharacterized protein</fullName>
    </submittedName>
</protein>
<dbReference type="GO" id="GO:0016671">
    <property type="term" value="F:oxidoreductase activity, acting on a sulfur group of donors, disulfide as acceptor"/>
    <property type="evidence" value="ECO:0007669"/>
    <property type="project" value="InterPro"/>
</dbReference>
<evidence type="ECO:0000256" key="1">
    <source>
        <dbReference type="ARBA" id="ARBA00005679"/>
    </source>
</evidence>
<accession>A0A6A6L1V1</accession>
<dbReference type="InterPro" id="IPR005299">
    <property type="entry name" value="MeTrfase_7"/>
</dbReference>
<keyword evidence="3" id="KW-0808">Transferase</keyword>
<name>A0A6A6L1V1_HEVBR</name>
<evidence type="ECO:0000256" key="3">
    <source>
        <dbReference type="ARBA" id="ARBA00022679"/>
    </source>
</evidence>
<proteinExistence type="inferred from homology"/>
<dbReference type="Pfam" id="PF03492">
    <property type="entry name" value="Methyltransf_7"/>
    <property type="match status" value="1"/>
</dbReference>
<dbReference type="EMBL" id="JAAGAX010000013">
    <property type="protein sequence ID" value="KAF2295362.1"/>
    <property type="molecule type" value="Genomic_DNA"/>
</dbReference>
<sequence length="543" mass="60431">MKPAPPFHSQKKAVANPEKVSVSLYYETLCPYCRNFILDPLAKAIKTDLMTILDLQVPWGNAMILPDSTVSCQHRDECYLNSIHACVIDIWPDVIMHFNLIQCIEEQSSAMGLGNGAEALYNVCAEQLGFPAKPIKDCHESARGRELLLQYGSRTDVSIRLTDMSSGVVNGNPLLESMSASHTEANLCPQHVFHIPPAQFLRKGHSTQFALQKIGVDKAKGIIFETIFEKLDIKQIFSSSPTIFRTADLGCAAGPNTFLAVENIVELVKLKCQFHGLDLDSLEFQVFFNDLVSNDFNKLFKNLPGDKEYYASGVPGSFHGRLFPPASLHFAYSSYALANLLKVPDELQDTVSPAWNKGKVYFTNSPKEVAEAYTMQFAKDLESFLKARALELVPGGLMAFLLTSVPPDTKCALTAVLDLLGSILMDLVNMGKVSEEKVDSFNLPLYFPNPIEFKDLIAKNGSFTIERMHALELPCPEVGEGVMHIRAILEEPIKEHFGAQIMESLFNQLQNKIAENSVAFDLSYKRAFVLCAVLKRKMYLENV</sequence>
<dbReference type="InterPro" id="IPR029063">
    <property type="entry name" value="SAM-dependent_MTases_sf"/>
</dbReference>
<keyword evidence="2" id="KW-0489">Methyltransferase</keyword>
<keyword evidence="4" id="KW-0479">Metal-binding</keyword>
<dbReference type="GO" id="GO:0046872">
    <property type="term" value="F:metal ion binding"/>
    <property type="evidence" value="ECO:0007669"/>
    <property type="project" value="UniProtKB-KW"/>
</dbReference>
<evidence type="ECO:0000313" key="7">
    <source>
        <dbReference type="EMBL" id="KAF2295362.1"/>
    </source>
</evidence>